<dbReference type="InterPro" id="IPR025455">
    <property type="entry name" value="DUF4276"/>
</dbReference>
<dbReference type="RefSeq" id="WP_313874530.1">
    <property type="nucleotide sequence ID" value="NZ_JAVBIK010000001.1"/>
</dbReference>
<evidence type="ECO:0000313" key="2">
    <source>
        <dbReference type="Proteomes" id="UP001321700"/>
    </source>
</evidence>
<comment type="caution">
    <text evidence="1">The sequence shown here is derived from an EMBL/GenBank/DDBJ whole genome shotgun (WGS) entry which is preliminary data.</text>
</comment>
<accession>A0ABU3KLZ6</accession>
<gene>
    <name evidence="1" type="ORF">RAE19_08855</name>
</gene>
<dbReference type="Proteomes" id="UP001321700">
    <property type="component" value="Unassembled WGS sequence"/>
</dbReference>
<dbReference type="EMBL" id="JAVBIK010000001">
    <property type="protein sequence ID" value="MDT7518814.1"/>
    <property type="molecule type" value="Genomic_DNA"/>
</dbReference>
<proteinExistence type="predicted"/>
<keyword evidence="2" id="KW-1185">Reference proteome</keyword>
<name>A0ABU3KLZ6_9BURK</name>
<reference evidence="1 2" key="1">
    <citation type="submission" date="2023-08" db="EMBL/GenBank/DDBJ databases">
        <title>Rhodoferax potami sp. nov. and Rhodoferax mekongensis sp. nov., isolated from the Mekong River in Thailand.</title>
        <authorList>
            <person name="Kitikhun S."/>
            <person name="Charoenyingcharoen P."/>
            <person name="Siriarchawattana P."/>
            <person name="Likhitrattanapisal S."/>
            <person name="Nilsakha T."/>
            <person name="Chanpet A."/>
            <person name="Rattanawaree P."/>
            <person name="Ingsriswang S."/>
        </authorList>
    </citation>
    <scope>NUCLEOTIDE SEQUENCE [LARGE SCALE GENOMIC DNA]</scope>
    <source>
        <strain evidence="1 2">TBRC 17660</strain>
    </source>
</reference>
<dbReference type="CDD" id="cd00188">
    <property type="entry name" value="TOPRIM"/>
    <property type="match status" value="1"/>
</dbReference>
<protein>
    <submittedName>
        <fullName evidence="1">DUF4276 family protein</fullName>
    </submittedName>
</protein>
<dbReference type="Pfam" id="PF14103">
    <property type="entry name" value="DUF4276"/>
    <property type="match status" value="1"/>
</dbReference>
<evidence type="ECO:0000313" key="1">
    <source>
        <dbReference type="EMBL" id="MDT7518814.1"/>
    </source>
</evidence>
<sequence>MVKVGFIVEGDSEKVLIESAGFRKWAGDQGLEICSPVINAKGGGNLLPHHIKPMLAQFARSQPEHIVILTDLEDAADVEAVKARITTEHTNLIFIAVKALEAWFLADTDAMRRWLNVPDFFEPTPEQTLEMPWERLKEVAKAHNSRGPGSNKVIFAKKMCSSALRYELERAAAHPACPSAKAFRDGLVELGGNNSPLQG</sequence>
<organism evidence="1 2">
    <name type="scientific">Rhodoferax potami</name>
    <dbReference type="NCBI Taxonomy" id="3068338"/>
    <lineage>
        <taxon>Bacteria</taxon>
        <taxon>Pseudomonadati</taxon>
        <taxon>Pseudomonadota</taxon>
        <taxon>Betaproteobacteria</taxon>
        <taxon>Burkholderiales</taxon>
        <taxon>Comamonadaceae</taxon>
        <taxon>Rhodoferax</taxon>
    </lineage>
</organism>